<comment type="caution">
    <text evidence="1">The sequence shown here is derived from an EMBL/GenBank/DDBJ whole genome shotgun (WGS) entry which is preliminary data.</text>
</comment>
<evidence type="ECO:0000313" key="1">
    <source>
        <dbReference type="EMBL" id="TQM77560.1"/>
    </source>
</evidence>
<dbReference type="AlphaFoldDB" id="A0A543J411"/>
<evidence type="ECO:0000313" key="2">
    <source>
        <dbReference type="Proteomes" id="UP000319213"/>
    </source>
</evidence>
<gene>
    <name evidence="1" type="ORF">FHX40_4327</name>
</gene>
<organism evidence="1 2">
    <name type="scientific">Thermopolyspora flexuosa</name>
    <dbReference type="NCBI Taxonomy" id="103836"/>
    <lineage>
        <taxon>Bacteria</taxon>
        <taxon>Bacillati</taxon>
        <taxon>Actinomycetota</taxon>
        <taxon>Actinomycetes</taxon>
        <taxon>Streptosporangiales</taxon>
        <taxon>Streptosporangiaceae</taxon>
        <taxon>Thermopolyspora</taxon>
    </lineage>
</organism>
<dbReference type="InterPro" id="IPR035959">
    <property type="entry name" value="RutC-like_sf"/>
</dbReference>
<proteinExistence type="predicted"/>
<dbReference type="OrthoDB" id="3212792at2"/>
<protein>
    <submittedName>
        <fullName evidence="1">Enamine deaminase RidA (YjgF/YER057c/UK114 family)</fullName>
    </submittedName>
</protein>
<dbReference type="InterPro" id="IPR006175">
    <property type="entry name" value="YjgF/YER057c/UK114"/>
</dbReference>
<dbReference type="CDD" id="cd00448">
    <property type="entry name" value="YjgF_YER057c_UK114_family"/>
    <property type="match status" value="1"/>
</dbReference>
<sequence length="141" mass="14649">MVRRWSPDGIPAPIAAYNHLAAVPEGHELVVFAGQVGTLSDGSLAGPDAEAQARQALANIEALLGTLGATPANLVKLFTLVAGREHLPGLRAALRDTLGRWFPDGDVPPNTLAVVAGLATPEIVVEIEAMAAVPRRHPTGE</sequence>
<dbReference type="Pfam" id="PF01042">
    <property type="entry name" value="Ribonuc_L-PSP"/>
    <property type="match status" value="1"/>
</dbReference>
<accession>A0A543J411</accession>
<dbReference type="Proteomes" id="UP000319213">
    <property type="component" value="Unassembled WGS sequence"/>
</dbReference>
<dbReference type="PANTHER" id="PTHR43857">
    <property type="entry name" value="BLR7761 PROTEIN"/>
    <property type="match status" value="1"/>
</dbReference>
<dbReference type="PANTHER" id="PTHR43857:SF1">
    <property type="entry name" value="YJGH FAMILY PROTEIN"/>
    <property type="match status" value="1"/>
</dbReference>
<dbReference type="RefSeq" id="WP_142261271.1">
    <property type="nucleotide sequence ID" value="NZ_BMPV01000002.1"/>
</dbReference>
<reference evidence="1 2" key="1">
    <citation type="submission" date="2019-06" db="EMBL/GenBank/DDBJ databases">
        <title>Sequencing the genomes of 1000 actinobacteria strains.</title>
        <authorList>
            <person name="Klenk H.-P."/>
        </authorList>
    </citation>
    <scope>NUCLEOTIDE SEQUENCE [LARGE SCALE GENOMIC DNA]</scope>
    <source>
        <strain evidence="1 2">DSM 43186</strain>
    </source>
</reference>
<keyword evidence="2" id="KW-1185">Reference proteome</keyword>
<dbReference type="EMBL" id="VFPQ01000001">
    <property type="protein sequence ID" value="TQM77560.1"/>
    <property type="molecule type" value="Genomic_DNA"/>
</dbReference>
<name>A0A543J411_9ACTN</name>
<dbReference type="SUPFAM" id="SSF55298">
    <property type="entry name" value="YjgF-like"/>
    <property type="match status" value="1"/>
</dbReference>
<dbReference type="Gene3D" id="3.30.1330.40">
    <property type="entry name" value="RutC-like"/>
    <property type="match status" value="1"/>
</dbReference>